<evidence type="ECO:0000313" key="3">
    <source>
        <dbReference type="Proteomes" id="UP001291653"/>
    </source>
</evidence>
<evidence type="ECO:0000313" key="2">
    <source>
        <dbReference type="EMBL" id="GLF95324.1"/>
    </source>
</evidence>
<dbReference type="RefSeq" id="WP_323447363.1">
    <property type="nucleotide sequence ID" value="NZ_BSBI01000004.1"/>
</dbReference>
<comment type="caution">
    <text evidence="2">The sequence shown here is derived from an EMBL/GenBank/DDBJ whole genome shotgun (WGS) entry which is preliminary data.</text>
</comment>
<evidence type="ECO:0008006" key="4">
    <source>
        <dbReference type="Google" id="ProtNLM"/>
    </source>
</evidence>
<accession>A0ABQ5NY70</accession>
<dbReference type="Proteomes" id="UP001291653">
    <property type="component" value="Unassembled WGS sequence"/>
</dbReference>
<name>A0ABQ5NY70_9ACTN</name>
<organism evidence="2 3">
    <name type="scientific">Streptomyces yaizuensis</name>
    <dbReference type="NCBI Taxonomy" id="2989713"/>
    <lineage>
        <taxon>Bacteria</taxon>
        <taxon>Bacillati</taxon>
        <taxon>Actinomycetota</taxon>
        <taxon>Actinomycetes</taxon>
        <taxon>Kitasatosporales</taxon>
        <taxon>Streptomycetaceae</taxon>
        <taxon>Streptomyces</taxon>
    </lineage>
</organism>
<gene>
    <name evidence="2" type="ORF">SYYSPA8_13525</name>
</gene>
<feature type="region of interest" description="Disordered" evidence="1">
    <location>
        <begin position="119"/>
        <end position="151"/>
    </location>
</feature>
<keyword evidence="3" id="KW-1185">Reference proteome</keyword>
<proteinExistence type="predicted"/>
<protein>
    <recommendedName>
        <fullName evidence="4">ATP-binding protein</fullName>
    </recommendedName>
</protein>
<sequence length="151" mass="15972">MANRPGAAWTLESRPWSARKAAGLVDRRLAQWGMQGPGTTAELVTLLVATAVADGGRRISLHLAEQNGTALVLALSHQPDPPPLDDTTLTRLRALGALSCGTETTTDGRTVWAVVALTPENRPPDTDRGFPKPPTANHQNGAPRRGTRADG</sequence>
<evidence type="ECO:0000256" key="1">
    <source>
        <dbReference type="SAM" id="MobiDB-lite"/>
    </source>
</evidence>
<reference evidence="2 3" key="1">
    <citation type="submission" date="2022-10" db="EMBL/GenBank/DDBJ databases">
        <title>Draft genome sequence of Streptomyces sp. YSPA8.</title>
        <authorList>
            <person name="Moriuchi R."/>
            <person name="Dohra H."/>
            <person name="Yamamura H."/>
            <person name="Kodani S."/>
        </authorList>
    </citation>
    <scope>NUCLEOTIDE SEQUENCE [LARGE SCALE GENOMIC DNA]</scope>
    <source>
        <strain evidence="2 3">YSPA8</strain>
    </source>
</reference>
<dbReference type="EMBL" id="BSBI01000004">
    <property type="protein sequence ID" value="GLF95324.1"/>
    <property type="molecule type" value="Genomic_DNA"/>
</dbReference>